<feature type="transmembrane region" description="Helical" evidence="2">
    <location>
        <begin position="217"/>
        <end position="236"/>
    </location>
</feature>
<feature type="region of interest" description="Disordered" evidence="1">
    <location>
        <begin position="295"/>
        <end position="330"/>
    </location>
</feature>
<dbReference type="Pfam" id="PF06966">
    <property type="entry name" value="DUF1295"/>
    <property type="match status" value="1"/>
</dbReference>
<keyword evidence="2" id="KW-1133">Transmembrane helix</keyword>
<dbReference type="Proteomes" id="UP001174909">
    <property type="component" value="Unassembled WGS sequence"/>
</dbReference>
<protein>
    <recommendedName>
        <fullName evidence="5">Steroid 5-alpha reductase C-terminal domain-containing protein</fullName>
    </recommendedName>
</protein>
<feature type="transmembrane region" description="Helical" evidence="2">
    <location>
        <begin position="194"/>
        <end position="211"/>
    </location>
</feature>
<evidence type="ECO:0000256" key="2">
    <source>
        <dbReference type="SAM" id="Phobius"/>
    </source>
</evidence>
<evidence type="ECO:0000256" key="1">
    <source>
        <dbReference type="SAM" id="MobiDB-lite"/>
    </source>
</evidence>
<feature type="non-terminal residue" evidence="3">
    <location>
        <position position="1"/>
    </location>
</feature>
<proteinExistence type="predicted"/>
<feature type="transmembrane region" description="Helical" evidence="2">
    <location>
        <begin position="111"/>
        <end position="132"/>
    </location>
</feature>
<dbReference type="PROSITE" id="PS50244">
    <property type="entry name" value="S5A_REDUCTASE"/>
    <property type="match status" value="1"/>
</dbReference>
<evidence type="ECO:0000313" key="4">
    <source>
        <dbReference type="Proteomes" id="UP001174909"/>
    </source>
</evidence>
<sequence length="330" mass="36983">FSDSSRGIVVIPTDQDNLALAAIITVALQLAVYLVACSCKFDYITDFAGGTNFVILAVVSFGLSDYNARQIIITVLVILYGVRLAGYLLLRILKTGKDQRFDGIRENPLKFLVFFILQIFWVYIVSLTVLFVNSPSAPPVDIGPSDIVGAVLFLFGLVYEAVADQHKYMFRNNPNNRGKFIKSGLWALSRHPNYFGEICVWWGAFILSAIILRDARWVAVTSPLFITSLLVFGSGMPTTERSSHRKYGSDPDYQKYLQSVPPLIPWIPPLYHLSPYPLKLLFCCEFPFYQPPEKEKGGEDGVVDQQPTKQAPDETTPITSLHKQLAQSNF</sequence>
<feature type="transmembrane region" description="Helical" evidence="2">
    <location>
        <begin position="144"/>
        <end position="162"/>
    </location>
</feature>
<dbReference type="Gene3D" id="1.20.120.1630">
    <property type="match status" value="1"/>
</dbReference>
<feature type="transmembrane region" description="Helical" evidence="2">
    <location>
        <begin position="70"/>
        <end position="90"/>
    </location>
</feature>
<feature type="transmembrane region" description="Helical" evidence="2">
    <location>
        <begin position="18"/>
        <end position="36"/>
    </location>
</feature>
<keyword evidence="2" id="KW-0812">Transmembrane</keyword>
<evidence type="ECO:0000313" key="3">
    <source>
        <dbReference type="EMBL" id="CAI8050597.1"/>
    </source>
</evidence>
<reference evidence="3" key="1">
    <citation type="submission" date="2023-03" db="EMBL/GenBank/DDBJ databases">
        <authorList>
            <person name="Steffen K."/>
            <person name="Cardenas P."/>
        </authorList>
    </citation>
    <scope>NUCLEOTIDE SEQUENCE</scope>
</reference>
<feature type="transmembrane region" description="Helical" evidence="2">
    <location>
        <begin position="43"/>
        <end position="64"/>
    </location>
</feature>
<organism evidence="3 4">
    <name type="scientific">Geodia barretti</name>
    <name type="common">Barrett's horny sponge</name>
    <dbReference type="NCBI Taxonomy" id="519541"/>
    <lineage>
        <taxon>Eukaryota</taxon>
        <taxon>Metazoa</taxon>
        <taxon>Porifera</taxon>
        <taxon>Demospongiae</taxon>
        <taxon>Heteroscleromorpha</taxon>
        <taxon>Tetractinellida</taxon>
        <taxon>Astrophorina</taxon>
        <taxon>Geodiidae</taxon>
        <taxon>Geodia</taxon>
    </lineage>
</organism>
<keyword evidence="4" id="KW-1185">Reference proteome</keyword>
<dbReference type="EMBL" id="CASHTH010003880">
    <property type="protein sequence ID" value="CAI8050597.1"/>
    <property type="molecule type" value="Genomic_DNA"/>
</dbReference>
<name>A0AA35TMH4_GEOBA</name>
<feature type="compositionally biased region" description="Polar residues" evidence="1">
    <location>
        <begin position="316"/>
        <end position="330"/>
    </location>
</feature>
<dbReference type="PANTHER" id="PTHR32251">
    <property type="entry name" value="3-OXO-5-ALPHA-STEROID 4-DEHYDROGENASE"/>
    <property type="match status" value="1"/>
</dbReference>
<feature type="non-terminal residue" evidence="3">
    <location>
        <position position="330"/>
    </location>
</feature>
<dbReference type="PANTHER" id="PTHR32251:SF15">
    <property type="entry name" value="3-OXO-5-ALPHA-STEROID 4-DEHYDROGENASE (DUF1295)"/>
    <property type="match status" value="1"/>
</dbReference>
<evidence type="ECO:0008006" key="5">
    <source>
        <dbReference type="Google" id="ProtNLM"/>
    </source>
</evidence>
<accession>A0AA35TMH4</accession>
<dbReference type="AlphaFoldDB" id="A0AA35TMH4"/>
<dbReference type="InterPro" id="IPR010721">
    <property type="entry name" value="UstE-like"/>
</dbReference>
<keyword evidence="2" id="KW-0472">Membrane</keyword>
<comment type="caution">
    <text evidence="3">The sequence shown here is derived from an EMBL/GenBank/DDBJ whole genome shotgun (WGS) entry which is preliminary data.</text>
</comment>
<dbReference type="GO" id="GO:0016020">
    <property type="term" value="C:membrane"/>
    <property type="evidence" value="ECO:0007669"/>
    <property type="project" value="TreeGrafter"/>
</dbReference>
<gene>
    <name evidence="3" type="ORF">GBAR_LOCUS27766</name>
</gene>